<evidence type="ECO:0000256" key="1">
    <source>
        <dbReference type="ARBA" id="ARBA00022491"/>
    </source>
</evidence>
<feature type="domain" description="HTH tetR-type" evidence="6">
    <location>
        <begin position="12"/>
        <end position="72"/>
    </location>
</feature>
<evidence type="ECO:0000313" key="8">
    <source>
        <dbReference type="Proteomes" id="UP000619788"/>
    </source>
</evidence>
<name>A0A8J3SFT1_9ACTN</name>
<evidence type="ECO:0000256" key="5">
    <source>
        <dbReference type="PROSITE-ProRule" id="PRU00335"/>
    </source>
</evidence>
<evidence type="ECO:0000259" key="6">
    <source>
        <dbReference type="PROSITE" id="PS50977"/>
    </source>
</evidence>
<sequence>MAHPFLVSESDPPSKRCILTEALRLFVEHGVDGTTVRDIARASGYTNPALFKFFASKEQLALHLFGRCYGRLYDRAALACAPGRPFGERLGSLLDAFATLLDGEPEVFLYVQDNLRVYWPRLSPAERRDSLIELLRALLRDGVAEGEVTTAVPVDLMVAALSGTVAQYARMRHFGELSSEEVRAGLNPLITRMIAAREP</sequence>
<keyword evidence="2" id="KW-0805">Transcription regulation</keyword>
<dbReference type="InterPro" id="IPR050109">
    <property type="entry name" value="HTH-type_TetR-like_transc_reg"/>
</dbReference>
<evidence type="ECO:0000256" key="2">
    <source>
        <dbReference type="ARBA" id="ARBA00023015"/>
    </source>
</evidence>
<dbReference type="InterPro" id="IPR009057">
    <property type="entry name" value="Homeodomain-like_sf"/>
</dbReference>
<accession>A0A8J3SFT1</accession>
<keyword evidence="1" id="KW-0678">Repressor</keyword>
<dbReference type="AlphaFoldDB" id="A0A8J3SFT1"/>
<keyword evidence="8" id="KW-1185">Reference proteome</keyword>
<dbReference type="SUPFAM" id="SSF48498">
    <property type="entry name" value="Tetracyclin repressor-like, C-terminal domain"/>
    <property type="match status" value="1"/>
</dbReference>
<dbReference type="Gene3D" id="1.10.357.10">
    <property type="entry name" value="Tetracycline Repressor, domain 2"/>
    <property type="match status" value="1"/>
</dbReference>
<dbReference type="InterPro" id="IPR036271">
    <property type="entry name" value="Tet_transcr_reg_TetR-rel_C_sf"/>
</dbReference>
<dbReference type="GO" id="GO:0000976">
    <property type="term" value="F:transcription cis-regulatory region binding"/>
    <property type="evidence" value="ECO:0007669"/>
    <property type="project" value="TreeGrafter"/>
</dbReference>
<feature type="DNA-binding region" description="H-T-H motif" evidence="5">
    <location>
        <begin position="35"/>
        <end position="54"/>
    </location>
</feature>
<dbReference type="Proteomes" id="UP000619788">
    <property type="component" value="Unassembled WGS sequence"/>
</dbReference>
<dbReference type="InterPro" id="IPR001647">
    <property type="entry name" value="HTH_TetR"/>
</dbReference>
<dbReference type="EMBL" id="BOOJ01000018">
    <property type="protein sequence ID" value="GIH91224.1"/>
    <property type="molecule type" value="Genomic_DNA"/>
</dbReference>
<comment type="caution">
    <text evidence="7">The sequence shown here is derived from an EMBL/GenBank/DDBJ whole genome shotgun (WGS) entry which is preliminary data.</text>
</comment>
<dbReference type="RefSeq" id="WP_204063531.1">
    <property type="nucleotide sequence ID" value="NZ_BOOJ01000018.1"/>
</dbReference>
<protein>
    <recommendedName>
        <fullName evidence="6">HTH tetR-type domain-containing protein</fullName>
    </recommendedName>
</protein>
<dbReference type="PROSITE" id="PS50977">
    <property type="entry name" value="HTH_TETR_2"/>
    <property type="match status" value="1"/>
</dbReference>
<dbReference type="PANTHER" id="PTHR30055:SF175">
    <property type="entry name" value="HTH-TYPE TRANSCRIPTIONAL REPRESSOR KSTR2"/>
    <property type="match status" value="1"/>
</dbReference>
<organism evidence="7 8">
    <name type="scientific">Planobispora siamensis</name>
    <dbReference type="NCBI Taxonomy" id="936338"/>
    <lineage>
        <taxon>Bacteria</taxon>
        <taxon>Bacillati</taxon>
        <taxon>Actinomycetota</taxon>
        <taxon>Actinomycetes</taxon>
        <taxon>Streptosporangiales</taxon>
        <taxon>Streptosporangiaceae</taxon>
        <taxon>Planobispora</taxon>
    </lineage>
</organism>
<dbReference type="Pfam" id="PF00440">
    <property type="entry name" value="TetR_N"/>
    <property type="match status" value="1"/>
</dbReference>
<evidence type="ECO:0000313" key="7">
    <source>
        <dbReference type="EMBL" id="GIH91224.1"/>
    </source>
</evidence>
<keyword evidence="3 5" id="KW-0238">DNA-binding</keyword>
<gene>
    <name evidence="7" type="ORF">Psi01_18540</name>
</gene>
<dbReference type="PRINTS" id="PR00455">
    <property type="entry name" value="HTHTETR"/>
</dbReference>
<dbReference type="SUPFAM" id="SSF46689">
    <property type="entry name" value="Homeodomain-like"/>
    <property type="match status" value="1"/>
</dbReference>
<evidence type="ECO:0000256" key="4">
    <source>
        <dbReference type="ARBA" id="ARBA00023163"/>
    </source>
</evidence>
<proteinExistence type="predicted"/>
<evidence type="ECO:0000256" key="3">
    <source>
        <dbReference type="ARBA" id="ARBA00023125"/>
    </source>
</evidence>
<reference evidence="7 8" key="1">
    <citation type="submission" date="2021-01" db="EMBL/GenBank/DDBJ databases">
        <title>Whole genome shotgun sequence of Planobispora siamensis NBRC 107568.</title>
        <authorList>
            <person name="Komaki H."/>
            <person name="Tamura T."/>
        </authorList>
    </citation>
    <scope>NUCLEOTIDE SEQUENCE [LARGE SCALE GENOMIC DNA]</scope>
    <source>
        <strain evidence="7 8">NBRC 107568</strain>
    </source>
</reference>
<dbReference type="PANTHER" id="PTHR30055">
    <property type="entry name" value="HTH-TYPE TRANSCRIPTIONAL REGULATOR RUTR"/>
    <property type="match status" value="1"/>
</dbReference>
<dbReference type="GO" id="GO:0003700">
    <property type="term" value="F:DNA-binding transcription factor activity"/>
    <property type="evidence" value="ECO:0007669"/>
    <property type="project" value="TreeGrafter"/>
</dbReference>
<keyword evidence="4" id="KW-0804">Transcription</keyword>